<reference evidence="4" key="3">
    <citation type="submission" date="2023-05" db="EMBL/GenBank/DDBJ databases">
        <authorList>
            <person name="Smith C.H."/>
        </authorList>
    </citation>
    <scope>NUCLEOTIDE SEQUENCE</scope>
    <source>
        <strain evidence="4">CHS0354</strain>
        <tissue evidence="4">Mantle</tissue>
    </source>
</reference>
<keyword evidence="2" id="KW-1133">Transmembrane helix</keyword>
<sequence length="544" mass="60157">MDVGSRKGRFSTTLLIIVCYVTSKGKTETADSSFIPYFTTLNETTDSSPVYDTTTHNGMNTEDTTNIACTTGTLLNGMNARGTYQNGTNSTCTTNATGTTDTTGSIPLWIPTIVISVICGLLFVLTITTIVCHRCHNRKIANSDVESVRSDNEYINIIMKELHQTNTNPNKSPNKECSKAKPSEKEEKTNINIASGRGDYDEVLLDGTPGSTSEIKKKQCQALAKSNDVLNRDGDCSDIEANEDSLKKESSEQRESPVYTQSKKKHVYSHVPSKLTPKNKAESFATSGNQIVHGSHEDSNYYDHADLNAKMSVNADHESLNMDYDHLPNIGPKRDFTSQPLSIESMLLVDHYDNGSKSFRNAMGASKLYSKVSARRKNDQEADTSISGGELERDDSNHKVAEKEKVMAETDTNVYYNIDKLKNSSKSTDKKHDAKPENKTIMTQYVRGFKTASQKQDADTHNKSKELSSFSGKANFGNTNVENMQNETGFAPNISVKNDGRTTKSGEIQNAGSKFRIKETNYEESTKPQKSIRSDYEEVETVLG</sequence>
<evidence type="ECO:0000256" key="2">
    <source>
        <dbReference type="SAM" id="Phobius"/>
    </source>
</evidence>
<keyword evidence="2" id="KW-0812">Transmembrane</keyword>
<evidence type="ECO:0000256" key="1">
    <source>
        <dbReference type="SAM" id="MobiDB-lite"/>
    </source>
</evidence>
<feature type="compositionally biased region" description="Basic and acidic residues" evidence="1">
    <location>
        <begin position="173"/>
        <end position="189"/>
    </location>
</feature>
<protein>
    <submittedName>
        <fullName evidence="4">Uncharacterized protein</fullName>
    </submittedName>
</protein>
<evidence type="ECO:0000256" key="3">
    <source>
        <dbReference type="SAM" id="SignalP"/>
    </source>
</evidence>
<feature type="transmembrane region" description="Helical" evidence="2">
    <location>
        <begin position="108"/>
        <end position="132"/>
    </location>
</feature>
<feature type="compositionally biased region" description="Basic and acidic residues" evidence="1">
    <location>
        <begin position="456"/>
        <end position="466"/>
    </location>
</feature>
<dbReference type="AlphaFoldDB" id="A0AAE0RWA8"/>
<feature type="region of interest" description="Disordered" evidence="1">
    <location>
        <begin position="450"/>
        <end position="544"/>
    </location>
</feature>
<organism evidence="4 5">
    <name type="scientific">Potamilus streckersoni</name>
    <dbReference type="NCBI Taxonomy" id="2493646"/>
    <lineage>
        <taxon>Eukaryota</taxon>
        <taxon>Metazoa</taxon>
        <taxon>Spiralia</taxon>
        <taxon>Lophotrochozoa</taxon>
        <taxon>Mollusca</taxon>
        <taxon>Bivalvia</taxon>
        <taxon>Autobranchia</taxon>
        <taxon>Heteroconchia</taxon>
        <taxon>Palaeoheterodonta</taxon>
        <taxon>Unionida</taxon>
        <taxon>Unionoidea</taxon>
        <taxon>Unionidae</taxon>
        <taxon>Ambleminae</taxon>
        <taxon>Lampsilini</taxon>
        <taxon>Potamilus</taxon>
    </lineage>
</organism>
<keyword evidence="5" id="KW-1185">Reference proteome</keyword>
<reference evidence="4" key="1">
    <citation type="journal article" date="2021" name="Genome Biol. Evol.">
        <title>A High-Quality Reference Genome for a Parasitic Bivalve with Doubly Uniparental Inheritance (Bivalvia: Unionida).</title>
        <authorList>
            <person name="Smith C.H."/>
        </authorList>
    </citation>
    <scope>NUCLEOTIDE SEQUENCE</scope>
    <source>
        <strain evidence="4">CHS0354</strain>
    </source>
</reference>
<name>A0AAE0RWA8_9BIVA</name>
<feature type="region of interest" description="Disordered" evidence="1">
    <location>
        <begin position="163"/>
        <end position="193"/>
    </location>
</feature>
<feature type="chain" id="PRO_5042051704" evidence="3">
    <location>
        <begin position="24"/>
        <end position="544"/>
    </location>
</feature>
<keyword evidence="2" id="KW-0472">Membrane</keyword>
<feature type="compositionally biased region" description="Basic and acidic residues" evidence="1">
    <location>
        <begin position="516"/>
        <end position="536"/>
    </location>
</feature>
<dbReference type="Proteomes" id="UP001195483">
    <property type="component" value="Unassembled WGS sequence"/>
</dbReference>
<dbReference type="EMBL" id="JAEAOA010000114">
    <property type="protein sequence ID" value="KAK3580480.1"/>
    <property type="molecule type" value="Genomic_DNA"/>
</dbReference>
<feature type="signal peptide" evidence="3">
    <location>
        <begin position="1"/>
        <end position="23"/>
    </location>
</feature>
<accession>A0AAE0RWA8</accession>
<feature type="compositionally biased region" description="Polar residues" evidence="1">
    <location>
        <begin position="467"/>
        <end position="488"/>
    </location>
</feature>
<reference evidence="4" key="2">
    <citation type="journal article" date="2021" name="Genome Biol. Evol.">
        <title>Developing a high-quality reference genome for a parasitic bivalve with doubly uniparental inheritance (Bivalvia: Unionida).</title>
        <authorList>
            <person name="Smith C.H."/>
        </authorList>
    </citation>
    <scope>NUCLEOTIDE SEQUENCE</scope>
    <source>
        <strain evidence="4">CHS0354</strain>
        <tissue evidence="4">Mantle</tissue>
    </source>
</reference>
<comment type="caution">
    <text evidence="4">The sequence shown here is derived from an EMBL/GenBank/DDBJ whole genome shotgun (WGS) entry which is preliminary data.</text>
</comment>
<evidence type="ECO:0000313" key="5">
    <source>
        <dbReference type="Proteomes" id="UP001195483"/>
    </source>
</evidence>
<feature type="compositionally biased region" description="Basic and acidic residues" evidence="1">
    <location>
        <begin position="244"/>
        <end position="255"/>
    </location>
</feature>
<evidence type="ECO:0000313" key="4">
    <source>
        <dbReference type="EMBL" id="KAK3580480.1"/>
    </source>
</evidence>
<gene>
    <name evidence="4" type="ORF">CHS0354_001081</name>
</gene>
<proteinExistence type="predicted"/>
<feature type="region of interest" description="Disordered" evidence="1">
    <location>
        <begin position="243"/>
        <end position="280"/>
    </location>
</feature>
<feature type="region of interest" description="Disordered" evidence="1">
    <location>
        <begin position="371"/>
        <end position="398"/>
    </location>
</feature>
<keyword evidence="3" id="KW-0732">Signal</keyword>